<evidence type="ECO:0008006" key="4">
    <source>
        <dbReference type="Google" id="ProtNLM"/>
    </source>
</evidence>
<proteinExistence type="predicted"/>
<keyword evidence="3" id="KW-1185">Reference proteome</keyword>
<feature type="transmembrane region" description="Helical" evidence="1">
    <location>
        <begin position="169"/>
        <end position="187"/>
    </location>
</feature>
<evidence type="ECO:0000313" key="3">
    <source>
        <dbReference type="Proteomes" id="UP000290289"/>
    </source>
</evidence>
<feature type="transmembrane region" description="Helical" evidence="1">
    <location>
        <begin position="67"/>
        <end position="85"/>
    </location>
</feature>
<feature type="transmembrane region" description="Helical" evidence="1">
    <location>
        <begin position="92"/>
        <end position="112"/>
    </location>
</feature>
<organism evidence="2 3">
    <name type="scientific">Malus domestica</name>
    <name type="common">Apple</name>
    <name type="synonym">Pyrus malus</name>
    <dbReference type="NCBI Taxonomy" id="3750"/>
    <lineage>
        <taxon>Eukaryota</taxon>
        <taxon>Viridiplantae</taxon>
        <taxon>Streptophyta</taxon>
        <taxon>Embryophyta</taxon>
        <taxon>Tracheophyta</taxon>
        <taxon>Spermatophyta</taxon>
        <taxon>Magnoliopsida</taxon>
        <taxon>eudicotyledons</taxon>
        <taxon>Gunneridae</taxon>
        <taxon>Pentapetalae</taxon>
        <taxon>rosids</taxon>
        <taxon>fabids</taxon>
        <taxon>Rosales</taxon>
        <taxon>Rosaceae</taxon>
        <taxon>Amygdaloideae</taxon>
        <taxon>Maleae</taxon>
        <taxon>Malus</taxon>
    </lineage>
</organism>
<comment type="caution">
    <text evidence="2">The sequence shown here is derived from an EMBL/GenBank/DDBJ whole genome shotgun (WGS) entry which is preliminary data.</text>
</comment>
<reference evidence="2 3" key="1">
    <citation type="submission" date="2018-10" db="EMBL/GenBank/DDBJ databases">
        <title>A high-quality apple genome assembly.</title>
        <authorList>
            <person name="Hu J."/>
        </authorList>
    </citation>
    <scope>NUCLEOTIDE SEQUENCE [LARGE SCALE GENOMIC DNA]</scope>
    <source>
        <strain evidence="3">cv. HFTH1</strain>
        <tissue evidence="2">Young leaf</tissue>
    </source>
</reference>
<gene>
    <name evidence="2" type="ORF">DVH24_033788</name>
</gene>
<feature type="transmembrane region" description="Helical" evidence="1">
    <location>
        <begin position="21"/>
        <end position="38"/>
    </location>
</feature>
<accession>A0A498HNE2</accession>
<feature type="transmembrane region" description="Helical" evidence="1">
    <location>
        <begin position="124"/>
        <end position="141"/>
    </location>
</feature>
<evidence type="ECO:0000256" key="1">
    <source>
        <dbReference type="SAM" id="Phobius"/>
    </source>
</evidence>
<protein>
    <recommendedName>
        <fullName evidence="4">Origin recognition complex subunit 6-like</fullName>
    </recommendedName>
</protein>
<keyword evidence="1" id="KW-1133">Transmembrane helix</keyword>
<keyword evidence="1" id="KW-0472">Membrane</keyword>
<keyword evidence="1" id="KW-0812">Transmembrane</keyword>
<dbReference type="AlphaFoldDB" id="A0A498HNE2"/>
<dbReference type="EMBL" id="RDQH01000342">
    <property type="protein sequence ID" value="RXH72250.1"/>
    <property type="molecule type" value="Genomic_DNA"/>
</dbReference>
<sequence>MADDENQKPLLNQPPYPQPHLTVTILLTLATILFPLGVDPSYFVKPPSADAANCECKLNNCPCPPPFYIFSVMTTASLSVVWFGLFVLSAQLIYRFVIWLGLGLVWVTYWLALRGILASQFYNPMLYSFNPLLAVLLLLNLRFRNVWDRAIHVISDIWDRVIRVISDNWDRAIHVIAGIYILFWNYITGNY</sequence>
<dbReference type="Proteomes" id="UP000290289">
    <property type="component" value="Chromosome 16"/>
</dbReference>
<name>A0A498HNE2_MALDO</name>
<evidence type="ECO:0000313" key="2">
    <source>
        <dbReference type="EMBL" id="RXH72250.1"/>
    </source>
</evidence>